<dbReference type="GO" id="GO:0005886">
    <property type="term" value="C:plasma membrane"/>
    <property type="evidence" value="ECO:0007669"/>
    <property type="project" value="UniProtKB-SubCell"/>
</dbReference>
<feature type="transmembrane region" description="Helical" evidence="7">
    <location>
        <begin position="262"/>
        <end position="288"/>
    </location>
</feature>
<dbReference type="InterPro" id="IPR013437">
    <property type="entry name" value="FtsW"/>
</dbReference>
<protein>
    <submittedName>
        <fullName evidence="8">Cell division protein FtsW</fullName>
    </submittedName>
</protein>
<evidence type="ECO:0000256" key="2">
    <source>
        <dbReference type="ARBA" id="ARBA00022475"/>
    </source>
</evidence>
<sequence length="393" mass="43437">MVRSKPDFWMMLIVFVLMGFGLVMIFSASYYDGLTKYGDSYYYFKRQLLWAGASLILFFVVSNIPYSLYRRYVGWILLGSLTVLLLVFIPGVGKTLNGATRWIQLGPIGFQPSELAKVGAIIYTASIMVKKQEVLHRFKRGLLPPLLVIGMLCFLIVIEPHFSSMVILLGSCMIVIYCAGARLKHLLLLASTGIPFILWVMVVEPYRLQRWHVLFDPWKDPTGGGFQTIQALFAIGPGGLSGKGLGNSIQKLAYLPMSQTDFIFAIIAEELGFIGGSFLILLFVVFVVRGIRIAIRSSDLFGTLLGIGIVSMFAIQALFNLGVVTAVLPVTGVPLPFISYGGSSLMISMLAAGILLSISRFRPIAADTHTKQRPQHTSYTPGSRYARVNNRQL</sequence>
<feature type="transmembrane region" description="Helical" evidence="7">
    <location>
        <begin position="187"/>
        <end position="208"/>
    </location>
</feature>
<accession>A0A2T4ZC16</accession>
<feature type="transmembrane region" description="Helical" evidence="7">
    <location>
        <begin position="7"/>
        <end position="28"/>
    </location>
</feature>
<proteinExistence type="predicted"/>
<name>A0A2T4ZC16_9BACL</name>
<feature type="transmembrane region" description="Helical" evidence="7">
    <location>
        <begin position="112"/>
        <end position="129"/>
    </location>
</feature>
<evidence type="ECO:0000256" key="6">
    <source>
        <dbReference type="ARBA" id="ARBA00023136"/>
    </source>
</evidence>
<feature type="transmembrane region" description="Helical" evidence="7">
    <location>
        <begin position="141"/>
        <end position="158"/>
    </location>
</feature>
<dbReference type="NCBIfam" id="TIGR02614">
    <property type="entry name" value="ftsW"/>
    <property type="match status" value="1"/>
</dbReference>
<evidence type="ECO:0000256" key="7">
    <source>
        <dbReference type="SAM" id="Phobius"/>
    </source>
</evidence>
<evidence type="ECO:0000313" key="8">
    <source>
        <dbReference type="EMBL" id="PTM59437.1"/>
    </source>
</evidence>
<feature type="transmembrane region" description="Helical" evidence="7">
    <location>
        <begin position="337"/>
        <end position="358"/>
    </location>
</feature>
<dbReference type="RefSeq" id="WP_107726432.1">
    <property type="nucleotide sequence ID" value="NZ_PZZP01000001.1"/>
</dbReference>
<keyword evidence="5 7" id="KW-1133">Transmembrane helix</keyword>
<evidence type="ECO:0000256" key="1">
    <source>
        <dbReference type="ARBA" id="ARBA00004651"/>
    </source>
</evidence>
<dbReference type="GO" id="GO:0008360">
    <property type="term" value="P:regulation of cell shape"/>
    <property type="evidence" value="ECO:0007669"/>
    <property type="project" value="UniProtKB-KW"/>
</dbReference>
<keyword evidence="3 7" id="KW-0812">Transmembrane</keyword>
<reference evidence="8 9" key="1">
    <citation type="submission" date="2018-04" db="EMBL/GenBank/DDBJ databases">
        <title>Genomic Encyclopedia of Archaeal and Bacterial Type Strains, Phase II (KMG-II): from individual species to whole genera.</title>
        <authorList>
            <person name="Goeker M."/>
        </authorList>
    </citation>
    <scope>NUCLEOTIDE SEQUENCE [LARGE SCALE GENOMIC DNA]</scope>
    <source>
        <strain evidence="8 9">DSM 45169</strain>
    </source>
</reference>
<dbReference type="GO" id="GO:0015648">
    <property type="term" value="F:lipid-linked peptidoglycan transporter activity"/>
    <property type="evidence" value="ECO:0007669"/>
    <property type="project" value="TreeGrafter"/>
</dbReference>
<gene>
    <name evidence="8" type="ORF">C8J48_2058</name>
</gene>
<dbReference type="PANTHER" id="PTHR30474:SF13">
    <property type="entry name" value="STAGE V SPORULATION PROTEIN E"/>
    <property type="match status" value="1"/>
</dbReference>
<dbReference type="GO" id="GO:0032153">
    <property type="term" value="C:cell division site"/>
    <property type="evidence" value="ECO:0007669"/>
    <property type="project" value="TreeGrafter"/>
</dbReference>
<evidence type="ECO:0000256" key="3">
    <source>
        <dbReference type="ARBA" id="ARBA00022692"/>
    </source>
</evidence>
<dbReference type="PANTHER" id="PTHR30474">
    <property type="entry name" value="CELL CYCLE PROTEIN"/>
    <property type="match status" value="1"/>
</dbReference>
<evidence type="ECO:0000256" key="4">
    <source>
        <dbReference type="ARBA" id="ARBA00022960"/>
    </source>
</evidence>
<dbReference type="EMBL" id="PZZP01000001">
    <property type="protein sequence ID" value="PTM59437.1"/>
    <property type="molecule type" value="Genomic_DNA"/>
</dbReference>
<dbReference type="InterPro" id="IPR001182">
    <property type="entry name" value="FtsW/RodA"/>
</dbReference>
<dbReference type="GO" id="GO:0051301">
    <property type="term" value="P:cell division"/>
    <property type="evidence" value="ECO:0007669"/>
    <property type="project" value="UniProtKB-KW"/>
</dbReference>
<evidence type="ECO:0000313" key="9">
    <source>
        <dbReference type="Proteomes" id="UP000241639"/>
    </source>
</evidence>
<dbReference type="Pfam" id="PF01098">
    <property type="entry name" value="FTSW_RODA_SPOVE"/>
    <property type="match status" value="1"/>
</dbReference>
<evidence type="ECO:0000256" key="5">
    <source>
        <dbReference type="ARBA" id="ARBA00022989"/>
    </source>
</evidence>
<feature type="transmembrane region" description="Helical" evidence="7">
    <location>
        <begin position="300"/>
        <end position="325"/>
    </location>
</feature>
<feature type="transmembrane region" description="Helical" evidence="7">
    <location>
        <begin position="73"/>
        <end position="92"/>
    </location>
</feature>
<keyword evidence="2" id="KW-1003">Cell membrane</keyword>
<keyword evidence="8" id="KW-0132">Cell division</keyword>
<comment type="subcellular location">
    <subcellularLocation>
        <location evidence="1">Cell membrane</location>
        <topology evidence="1">Multi-pass membrane protein</topology>
    </subcellularLocation>
</comment>
<feature type="transmembrane region" description="Helical" evidence="7">
    <location>
        <begin position="48"/>
        <end position="66"/>
    </location>
</feature>
<dbReference type="OrthoDB" id="9768187at2"/>
<dbReference type="Proteomes" id="UP000241639">
    <property type="component" value="Unassembled WGS sequence"/>
</dbReference>
<dbReference type="AlphaFoldDB" id="A0A2T4ZC16"/>
<keyword evidence="4" id="KW-0133">Cell shape</keyword>
<dbReference type="GO" id="GO:0009252">
    <property type="term" value="P:peptidoglycan biosynthetic process"/>
    <property type="evidence" value="ECO:0007669"/>
    <property type="project" value="InterPro"/>
</dbReference>
<feature type="transmembrane region" description="Helical" evidence="7">
    <location>
        <begin position="164"/>
        <end position="180"/>
    </location>
</feature>
<keyword evidence="8" id="KW-0131">Cell cycle</keyword>
<comment type="caution">
    <text evidence="8">The sequence shown here is derived from an EMBL/GenBank/DDBJ whole genome shotgun (WGS) entry which is preliminary data.</text>
</comment>
<keyword evidence="9" id="KW-1185">Reference proteome</keyword>
<keyword evidence="6 7" id="KW-0472">Membrane</keyword>
<organism evidence="8 9">
    <name type="scientific">Desmospora activa DSM 45169</name>
    <dbReference type="NCBI Taxonomy" id="1121389"/>
    <lineage>
        <taxon>Bacteria</taxon>
        <taxon>Bacillati</taxon>
        <taxon>Bacillota</taxon>
        <taxon>Bacilli</taxon>
        <taxon>Bacillales</taxon>
        <taxon>Thermoactinomycetaceae</taxon>
        <taxon>Desmospora</taxon>
    </lineage>
</organism>